<feature type="signal peptide" evidence="1">
    <location>
        <begin position="1"/>
        <end position="23"/>
    </location>
</feature>
<gene>
    <name evidence="2" type="ORF">GGQ68_000667</name>
</gene>
<proteinExistence type="predicted"/>
<accession>A0A7W6DMS3</accession>
<name>A0A7W6DMS3_9RHOB</name>
<keyword evidence="1" id="KW-0732">Signal</keyword>
<evidence type="ECO:0000256" key="1">
    <source>
        <dbReference type="SAM" id="SignalP"/>
    </source>
</evidence>
<dbReference type="Proteomes" id="UP000541426">
    <property type="component" value="Unassembled WGS sequence"/>
</dbReference>
<comment type="caution">
    <text evidence="2">The sequence shown here is derived from an EMBL/GenBank/DDBJ whole genome shotgun (WGS) entry which is preliminary data.</text>
</comment>
<dbReference type="AlphaFoldDB" id="A0A7W6DMS3"/>
<protein>
    <submittedName>
        <fullName evidence="2">Uncharacterized protein</fullName>
    </submittedName>
</protein>
<reference evidence="2 3" key="1">
    <citation type="submission" date="2020-08" db="EMBL/GenBank/DDBJ databases">
        <title>Genomic Encyclopedia of Type Strains, Phase IV (KMG-IV): sequencing the most valuable type-strain genomes for metagenomic binning, comparative biology and taxonomic classification.</title>
        <authorList>
            <person name="Goeker M."/>
        </authorList>
    </citation>
    <scope>NUCLEOTIDE SEQUENCE [LARGE SCALE GENOMIC DNA]</scope>
    <source>
        <strain evidence="2 3">DSM 102235</strain>
    </source>
</reference>
<evidence type="ECO:0000313" key="3">
    <source>
        <dbReference type="Proteomes" id="UP000541426"/>
    </source>
</evidence>
<sequence>MKIFSISGGIAIAVTLLGTAASAGHTTLGRPMDLTSTGCVENFKQGRTTYSNCFTAYEPYATAHYNSLACADPYKGLRYTTVATRKGPKSVLRCTPN</sequence>
<dbReference type="RefSeq" id="WP_183962953.1">
    <property type="nucleotide sequence ID" value="NZ_BAABBZ010000012.1"/>
</dbReference>
<keyword evidence="3" id="KW-1185">Reference proteome</keyword>
<organism evidence="2 3">
    <name type="scientific">Sagittula marina</name>
    <dbReference type="NCBI Taxonomy" id="943940"/>
    <lineage>
        <taxon>Bacteria</taxon>
        <taxon>Pseudomonadati</taxon>
        <taxon>Pseudomonadota</taxon>
        <taxon>Alphaproteobacteria</taxon>
        <taxon>Rhodobacterales</taxon>
        <taxon>Roseobacteraceae</taxon>
        <taxon>Sagittula</taxon>
    </lineage>
</organism>
<evidence type="ECO:0000313" key="2">
    <source>
        <dbReference type="EMBL" id="MBB3984356.1"/>
    </source>
</evidence>
<feature type="chain" id="PRO_5031257194" evidence="1">
    <location>
        <begin position="24"/>
        <end position="97"/>
    </location>
</feature>
<dbReference type="EMBL" id="JACIEJ010000001">
    <property type="protein sequence ID" value="MBB3984356.1"/>
    <property type="molecule type" value="Genomic_DNA"/>
</dbReference>